<comment type="similarity">
    <text evidence="6">Belongs to the drug/metabolite transporter (DMT) superfamily. Small multidrug resistance (SMR) (TC 2.A.7.1) family.</text>
</comment>
<organism evidence="8 9">
    <name type="scientific">Staphylococcus lugdunensis</name>
    <dbReference type="NCBI Taxonomy" id="28035"/>
    <lineage>
        <taxon>Bacteria</taxon>
        <taxon>Bacillati</taxon>
        <taxon>Bacillota</taxon>
        <taxon>Bacilli</taxon>
        <taxon>Bacillales</taxon>
        <taxon>Staphylococcaceae</taxon>
        <taxon>Staphylococcus</taxon>
    </lineage>
</organism>
<evidence type="ECO:0000256" key="2">
    <source>
        <dbReference type="ARBA" id="ARBA00022475"/>
    </source>
</evidence>
<dbReference type="RefSeq" id="WP_002478799.1">
    <property type="nucleotide sequence ID" value="NZ_CP020735.1"/>
</dbReference>
<keyword evidence="2" id="KW-1003">Cell membrane</keyword>
<keyword evidence="3 6" id="KW-0812">Transmembrane</keyword>
<dbReference type="EMBL" id="CP041722">
    <property type="protein sequence ID" value="QEX37379.1"/>
    <property type="molecule type" value="Genomic_DNA"/>
</dbReference>
<dbReference type="InterPro" id="IPR045324">
    <property type="entry name" value="Small_multidrug_res"/>
</dbReference>
<protein>
    <submittedName>
        <fullName evidence="8">QacE family quaternary ammonium compound efflux SMR transporter</fullName>
    </submittedName>
</protein>
<evidence type="ECO:0000313" key="9">
    <source>
        <dbReference type="Proteomes" id="UP000325462"/>
    </source>
</evidence>
<keyword evidence="4 7" id="KW-1133">Transmembrane helix</keyword>
<dbReference type="Gene3D" id="1.10.3730.20">
    <property type="match status" value="1"/>
</dbReference>
<dbReference type="InterPro" id="IPR000390">
    <property type="entry name" value="Small_drug/metabolite_transptr"/>
</dbReference>
<proteinExistence type="inferred from homology"/>
<reference evidence="8 9" key="1">
    <citation type="submission" date="2019-07" db="EMBL/GenBank/DDBJ databases">
        <title>Comparative genome analysis of staphylococcus lugdunensis shows clonal complex-dependent diversity of the putative virulence factor, ess/type vii locus.</title>
        <authorList>
            <person name="Lebeurre J."/>
            <person name="Dahyot S."/>
            <person name="Diene S."/>
            <person name="Paulay A."/>
            <person name="Aubourg M."/>
            <person name="Argemi X."/>
            <person name="Giard J.-C."/>
            <person name="Tournier I."/>
            <person name="Francois P."/>
            <person name="Pestel-Caron M."/>
        </authorList>
    </citation>
    <scope>NUCLEOTIDE SEQUENCE [LARGE SCALE GENOMIC DNA]</scope>
    <source>
        <strain evidence="8 9">SL13</strain>
    </source>
</reference>
<gene>
    <name evidence="8" type="ORF">FO454_00045</name>
</gene>
<evidence type="ECO:0000256" key="3">
    <source>
        <dbReference type="ARBA" id="ARBA00022692"/>
    </source>
</evidence>
<keyword evidence="9" id="KW-1185">Reference proteome</keyword>
<dbReference type="PANTHER" id="PTHR30561:SF7">
    <property type="entry name" value="GUANIDINIUM EFFLUX SYSTEM SUBUNIT GDNC-RELATED"/>
    <property type="match status" value="1"/>
</dbReference>
<keyword evidence="5 7" id="KW-0472">Membrane</keyword>
<comment type="subcellular location">
    <subcellularLocation>
        <location evidence="1 6">Cell membrane</location>
        <topology evidence="1 6">Multi-pass membrane protein</topology>
    </subcellularLocation>
</comment>
<evidence type="ECO:0000313" key="8">
    <source>
        <dbReference type="EMBL" id="QEX37379.1"/>
    </source>
</evidence>
<feature type="transmembrane region" description="Helical" evidence="7">
    <location>
        <begin position="26"/>
        <end position="44"/>
    </location>
</feature>
<dbReference type="InterPro" id="IPR037185">
    <property type="entry name" value="EmrE-like"/>
</dbReference>
<evidence type="ECO:0000256" key="6">
    <source>
        <dbReference type="RuleBase" id="RU003942"/>
    </source>
</evidence>
<dbReference type="PANTHER" id="PTHR30561">
    <property type="entry name" value="SMR FAMILY PROTON-DEPENDENT DRUG EFFLUX TRANSPORTER SUGE"/>
    <property type="match status" value="1"/>
</dbReference>
<dbReference type="SUPFAM" id="SSF103481">
    <property type="entry name" value="Multidrug resistance efflux transporter EmrE"/>
    <property type="match status" value="1"/>
</dbReference>
<dbReference type="Proteomes" id="UP000325462">
    <property type="component" value="Chromosome"/>
</dbReference>
<dbReference type="Pfam" id="PF00893">
    <property type="entry name" value="Multi_Drug_Res"/>
    <property type="match status" value="1"/>
</dbReference>
<accession>A0ABX6BS18</accession>
<evidence type="ECO:0000256" key="1">
    <source>
        <dbReference type="ARBA" id="ARBA00004651"/>
    </source>
</evidence>
<evidence type="ECO:0000256" key="5">
    <source>
        <dbReference type="ARBA" id="ARBA00023136"/>
    </source>
</evidence>
<name>A0ABX6BS18_STALU</name>
<feature type="transmembrane region" description="Helical" evidence="7">
    <location>
        <begin position="56"/>
        <end position="75"/>
    </location>
</feature>
<sequence length="110" mass="11905">MTWLKVIMAGLLEIVWVTSLNQAHSLTSWSFTLLMIALSFYLVISATKSLAVGTVYALFVGIGAAGTVIVDMLFFHQPISILKLILILMLIIGILGLKLTTDITEHGGSN</sequence>
<evidence type="ECO:0000256" key="7">
    <source>
        <dbReference type="SAM" id="Phobius"/>
    </source>
</evidence>
<evidence type="ECO:0000256" key="4">
    <source>
        <dbReference type="ARBA" id="ARBA00022989"/>
    </source>
</evidence>
<feature type="transmembrane region" description="Helical" evidence="7">
    <location>
        <begin position="81"/>
        <end position="100"/>
    </location>
</feature>